<feature type="transmembrane region" description="Helical" evidence="1">
    <location>
        <begin position="103"/>
        <end position="125"/>
    </location>
</feature>
<gene>
    <name evidence="2" type="ORF">UFOPK3662_00683</name>
</gene>
<feature type="transmembrane region" description="Helical" evidence="1">
    <location>
        <begin position="27"/>
        <end position="44"/>
    </location>
</feature>
<name>A0A6J7HXI0_9ZZZZ</name>
<evidence type="ECO:0000256" key="1">
    <source>
        <dbReference type="SAM" id="Phobius"/>
    </source>
</evidence>
<keyword evidence="1" id="KW-0472">Membrane</keyword>
<evidence type="ECO:0000313" key="2">
    <source>
        <dbReference type="EMBL" id="CAB4922160.1"/>
    </source>
</evidence>
<proteinExistence type="predicted"/>
<accession>A0A6J7HXI0</accession>
<reference evidence="2" key="1">
    <citation type="submission" date="2020-05" db="EMBL/GenBank/DDBJ databases">
        <authorList>
            <person name="Chiriac C."/>
            <person name="Salcher M."/>
            <person name="Ghai R."/>
            <person name="Kavagutti S V."/>
        </authorList>
    </citation>
    <scope>NUCLEOTIDE SEQUENCE</scope>
</reference>
<dbReference type="EMBL" id="CAFBMW010000004">
    <property type="protein sequence ID" value="CAB4922160.1"/>
    <property type="molecule type" value="Genomic_DNA"/>
</dbReference>
<organism evidence="2">
    <name type="scientific">freshwater metagenome</name>
    <dbReference type="NCBI Taxonomy" id="449393"/>
    <lineage>
        <taxon>unclassified sequences</taxon>
        <taxon>metagenomes</taxon>
        <taxon>ecological metagenomes</taxon>
    </lineage>
</organism>
<sequence length="227" mass="23945">MLLGLGVVAVGVALVRDSETAFGATGTSMFVVLGAIVLLSFVALRPVSARPAPAAQQVTWEGEPAQFHPHRTDRRRIVGMIVLTLLGGWFAVMGVVGAVEETWLWAVLAAVPAVYFLGFPVLGALGRFRVGGWWLTPTRVVVEHHGVRSELSLGDVGTVTPWSRSVHVAPSGSATTSRRSLTPRPWRARSHPVDLVIPVDAGAAPGASEDLAALLRGAARSAPRRSG</sequence>
<feature type="transmembrane region" description="Helical" evidence="1">
    <location>
        <begin position="77"/>
        <end position="97"/>
    </location>
</feature>
<keyword evidence="1" id="KW-1133">Transmembrane helix</keyword>
<dbReference type="AlphaFoldDB" id="A0A6J7HXI0"/>
<keyword evidence="1" id="KW-0812">Transmembrane</keyword>
<protein>
    <submittedName>
        <fullName evidence="2">Unannotated protein</fullName>
    </submittedName>
</protein>